<dbReference type="InterPro" id="IPR051803">
    <property type="entry name" value="TA_system_RelE-like_toxin"/>
</dbReference>
<proteinExistence type="inferred from homology"/>
<keyword evidence="2" id="KW-1277">Toxin-antitoxin system</keyword>
<dbReference type="InterPro" id="IPR035093">
    <property type="entry name" value="RelE/ParE_toxin_dom_sf"/>
</dbReference>
<gene>
    <name evidence="3" type="ORF">CKY01_00330</name>
</gene>
<protein>
    <submittedName>
        <fullName evidence="3">Type II toxin-antitoxin system mRNA interferase toxin, RelE/StbE family</fullName>
    </submittedName>
</protein>
<dbReference type="RefSeq" id="WP_113024292.1">
    <property type="nucleotide sequence ID" value="NZ_CAWNWQ010000001.1"/>
</dbReference>
<sequence length="92" mass="10656">MQLFWTPEAIQDREEIYNYIEANNPLAALALDELFSEKASYLTNHPDSGRSGRVNGTRELVVHKNYTLIYDVAGRIVRILRILHTARQWPKS</sequence>
<evidence type="ECO:0000256" key="1">
    <source>
        <dbReference type="ARBA" id="ARBA00006226"/>
    </source>
</evidence>
<accession>A0A329VMQ2</accession>
<organism evidence="3 4">
    <name type="scientific">Photorhabdus laumondii subsp. clarkei</name>
    <dbReference type="NCBI Taxonomy" id="2029685"/>
    <lineage>
        <taxon>Bacteria</taxon>
        <taxon>Pseudomonadati</taxon>
        <taxon>Pseudomonadota</taxon>
        <taxon>Gammaproteobacteria</taxon>
        <taxon>Enterobacterales</taxon>
        <taxon>Morganellaceae</taxon>
        <taxon>Photorhabdus</taxon>
    </lineage>
</organism>
<comment type="similarity">
    <text evidence="1">Belongs to the RelE toxin family.</text>
</comment>
<evidence type="ECO:0000313" key="4">
    <source>
        <dbReference type="Proteomes" id="UP000250870"/>
    </source>
</evidence>
<reference evidence="3 4" key="1">
    <citation type="journal article" date="2018" name="Int. J. Syst. Evol. Microbiol.">
        <title>Whole-genome-based revisit of Photorhabdus phylogeny: proposal for the elevation of most Photorhabdus subspecies to the species level and description of one novel species Photorhabdus bodei sp. nov., and one novel subspecies Photorhabdus laumondii subsp. clarkei subsp. nov.</title>
        <authorList>
            <person name="Machado R.A.R."/>
            <person name="Wuthrich D."/>
            <person name="Kuhnert P."/>
            <person name="Arce C.C.M."/>
            <person name="Thonen L."/>
            <person name="Ruiz C."/>
            <person name="Zhang X."/>
            <person name="Robert C.A.M."/>
            <person name="Karimi J."/>
            <person name="Kamali S."/>
            <person name="Ma J."/>
            <person name="Bruggmann R."/>
            <person name="Erb M."/>
        </authorList>
    </citation>
    <scope>NUCLEOTIDE SEQUENCE [LARGE SCALE GENOMIC DNA]</scope>
    <source>
        <strain evidence="3 4">BOJ-47</strain>
    </source>
</reference>
<dbReference type="AlphaFoldDB" id="A0A329VMQ2"/>
<dbReference type="Proteomes" id="UP000250870">
    <property type="component" value="Unassembled WGS sequence"/>
</dbReference>
<dbReference type="PANTHER" id="PTHR33755:SF6">
    <property type="entry name" value="PLASMID STABILIZATION SYSTEM PROTEIN"/>
    <property type="match status" value="1"/>
</dbReference>
<dbReference type="EMBL" id="NSCI01000001">
    <property type="protein sequence ID" value="RAW93418.1"/>
    <property type="molecule type" value="Genomic_DNA"/>
</dbReference>
<dbReference type="Pfam" id="PF05016">
    <property type="entry name" value="ParE_toxin"/>
    <property type="match status" value="1"/>
</dbReference>
<dbReference type="InterPro" id="IPR007712">
    <property type="entry name" value="RelE/ParE_toxin"/>
</dbReference>
<dbReference type="PANTHER" id="PTHR33755">
    <property type="entry name" value="TOXIN PARE1-RELATED"/>
    <property type="match status" value="1"/>
</dbReference>
<name>A0A329VMQ2_9GAMM</name>
<dbReference type="NCBIfam" id="TIGR02385">
    <property type="entry name" value="RelE_StbE"/>
    <property type="match status" value="1"/>
</dbReference>
<evidence type="ECO:0000313" key="3">
    <source>
        <dbReference type="EMBL" id="RAW93418.1"/>
    </source>
</evidence>
<dbReference type="Gene3D" id="3.30.2310.20">
    <property type="entry name" value="RelE-like"/>
    <property type="match status" value="1"/>
</dbReference>
<comment type="caution">
    <text evidence="3">The sequence shown here is derived from an EMBL/GenBank/DDBJ whole genome shotgun (WGS) entry which is preliminary data.</text>
</comment>
<evidence type="ECO:0000256" key="2">
    <source>
        <dbReference type="ARBA" id="ARBA00022649"/>
    </source>
</evidence>